<dbReference type="GeneID" id="9063130"/>
<feature type="region of interest" description="Disordered" evidence="2">
    <location>
        <begin position="70"/>
        <end position="90"/>
    </location>
</feature>
<accession>C5LWK8</accession>
<gene>
    <name evidence="3" type="ORF">Pmar_PMAR012935</name>
</gene>
<evidence type="ECO:0000313" key="3">
    <source>
        <dbReference type="EMBL" id="EEQ98921.1"/>
    </source>
</evidence>
<reference evidence="3 4" key="1">
    <citation type="submission" date="2008-07" db="EMBL/GenBank/DDBJ databases">
        <authorList>
            <person name="El-Sayed N."/>
            <person name="Caler E."/>
            <person name="Inman J."/>
            <person name="Amedeo P."/>
            <person name="Hass B."/>
            <person name="Wortman J."/>
        </authorList>
    </citation>
    <scope>NUCLEOTIDE SEQUENCE [LARGE SCALE GENOMIC DNA]</scope>
    <source>
        <strain evidence="4">ATCC 50983 / TXsc</strain>
    </source>
</reference>
<keyword evidence="4" id="KW-1185">Reference proteome</keyword>
<dbReference type="OrthoDB" id="10567472at2759"/>
<evidence type="ECO:0000256" key="1">
    <source>
        <dbReference type="SAM" id="Coils"/>
    </source>
</evidence>
<dbReference type="Proteomes" id="UP000007800">
    <property type="component" value="Unassembled WGS sequence"/>
</dbReference>
<dbReference type="AlphaFoldDB" id="C5LWK8"/>
<protein>
    <submittedName>
        <fullName evidence="3">Uncharacterized protein</fullName>
    </submittedName>
</protein>
<dbReference type="RefSeq" id="XP_002766204.1">
    <property type="nucleotide sequence ID" value="XM_002766158.1"/>
</dbReference>
<keyword evidence="1" id="KW-0175">Coiled coil</keyword>
<feature type="region of interest" description="Disordered" evidence="2">
    <location>
        <begin position="112"/>
        <end position="136"/>
    </location>
</feature>
<organism evidence="4">
    <name type="scientific">Perkinsus marinus (strain ATCC 50983 / TXsc)</name>
    <dbReference type="NCBI Taxonomy" id="423536"/>
    <lineage>
        <taxon>Eukaryota</taxon>
        <taxon>Sar</taxon>
        <taxon>Alveolata</taxon>
        <taxon>Perkinsozoa</taxon>
        <taxon>Perkinsea</taxon>
        <taxon>Perkinsida</taxon>
        <taxon>Perkinsidae</taxon>
        <taxon>Perkinsus</taxon>
    </lineage>
</organism>
<name>C5LWK8_PERM5</name>
<evidence type="ECO:0000256" key="2">
    <source>
        <dbReference type="SAM" id="MobiDB-lite"/>
    </source>
</evidence>
<dbReference type="EMBL" id="GG686192">
    <property type="protein sequence ID" value="EEQ98921.1"/>
    <property type="molecule type" value="Genomic_DNA"/>
</dbReference>
<sequence>MEKLSGQTKCLENELGTQETTIRDYNEELNVAEEAARVALIESIGLQRKLFMGPPPSSRSTLYDRSMESCNSSVYSQGPPVKTPPRVTSSHTDADDEFWAALRQQINNIDNWLTPHRGRRSGAAEDPPQGNYQSHTTLIGTPARTAVLISKLDGWFDANPEITVPAPRRQSMEEELASPDDDNQSDQHILVMCLLFRDY</sequence>
<feature type="coiled-coil region" evidence="1">
    <location>
        <begin position="8"/>
        <end position="42"/>
    </location>
</feature>
<evidence type="ECO:0000313" key="4">
    <source>
        <dbReference type="Proteomes" id="UP000007800"/>
    </source>
</evidence>
<dbReference type="InParanoid" id="C5LWK8"/>
<proteinExistence type="predicted"/>